<dbReference type="Pfam" id="PF05188">
    <property type="entry name" value="MutS_II"/>
    <property type="match status" value="1"/>
</dbReference>
<keyword evidence="11" id="KW-0175">Coiled coil</keyword>
<dbReference type="PANTHER" id="PTHR11361:SF34">
    <property type="entry name" value="DNA MISMATCH REPAIR PROTEIN MSH1, MITOCHONDRIAL"/>
    <property type="match status" value="1"/>
</dbReference>
<dbReference type="SMART" id="SM00534">
    <property type="entry name" value="MUTSac"/>
    <property type="match status" value="1"/>
</dbReference>
<dbReference type="NCBIfam" id="NF003810">
    <property type="entry name" value="PRK05399.1"/>
    <property type="match status" value="1"/>
</dbReference>
<dbReference type="InterPro" id="IPR000432">
    <property type="entry name" value="DNA_mismatch_repair_MutS_C"/>
</dbReference>
<dbReference type="Gene3D" id="3.30.420.110">
    <property type="entry name" value="MutS, connector domain"/>
    <property type="match status" value="1"/>
</dbReference>
<dbReference type="PROSITE" id="PS00486">
    <property type="entry name" value="DNA_MISMATCH_REPAIR_2"/>
    <property type="match status" value="1"/>
</dbReference>
<evidence type="ECO:0000256" key="5">
    <source>
        <dbReference type="ARBA" id="ARBA00022840"/>
    </source>
</evidence>
<dbReference type="SUPFAM" id="SSF55271">
    <property type="entry name" value="DNA repair protein MutS, domain I"/>
    <property type="match status" value="1"/>
</dbReference>
<dbReference type="InterPro" id="IPR007695">
    <property type="entry name" value="DNA_mismatch_repair_MutS-lik_N"/>
</dbReference>
<dbReference type="InterPro" id="IPR017261">
    <property type="entry name" value="DNA_mismatch_repair_MutS/MSH"/>
</dbReference>
<evidence type="ECO:0000313" key="14">
    <source>
        <dbReference type="EMBL" id="SDA87005.1"/>
    </source>
</evidence>
<evidence type="ECO:0000256" key="7">
    <source>
        <dbReference type="ARBA" id="ARBA00023204"/>
    </source>
</evidence>
<feature type="region of interest" description="Disordered" evidence="12">
    <location>
        <begin position="304"/>
        <end position="323"/>
    </location>
</feature>
<dbReference type="InterPro" id="IPR036187">
    <property type="entry name" value="DNA_mismatch_repair_MutS_sf"/>
</dbReference>
<dbReference type="PIRSF" id="PIRSF037677">
    <property type="entry name" value="DNA_mis_repair_Msh6"/>
    <property type="match status" value="1"/>
</dbReference>
<evidence type="ECO:0000259" key="13">
    <source>
        <dbReference type="PROSITE" id="PS00486"/>
    </source>
</evidence>
<sequence>MQASDSLRRPLLFAGPALNRAITSASVPRMNMHTLNEPDAPEAMTSLPTATAAVTPMMEQFIEIKAANPDSLLFYRMGDFYELFFDDAEKASRALGIVLTKRGKHQGHDIPMCGVPVHAADDYLQKLIGQGFRVAVCEQIEDPAEAKKRGGKSVVRRDVVRLVTPGTITEDKLLAPSESSFLMALGRVKGGAEHSFALAWIDISTGAFRVTDTTADRLLADIFRVDPRELIVAEPVFHDPELKPVFDVLGRVANPQPPSLFDSASATGRITRFFDVATPDSFGAFSRAELSAISGAIAYVEKTQKAERPPLSRPEREEQGSTLFIDPATRGNLELLRTLSGSREGSLFKAIDRTVTGGGARLLADRLMAPLTDPAAIGERLDSVSFFRSETRLCQAVRANLKSVADMPRALSRLALNRGGPRDLGALRAGFEAAGAIAEIFAATALPQELTAALAAIHALPQALAQHLTQALGEELPLLKRDGGFVRGGYHADLDEMRALRDESRKVIAGLERSLIDETGIRSLKIRHNNVLGYYIEVTANHHAVMAGSDGAKARFIHRQTMANAMRFTTTELAELETKIANAADRALSIELAAFDALTAEAVGEAEKIRAGADALAVLDVSAALALLSESEAWCRPVVDSSLAFEIAGGRHPVVEQALRRSGEGPFVANDCDLSPEGSAKNGAIWLLTGPNMGGKSTFLRQNALIAILAQTGSFVPATSAHIGVVDRLFSRVGASDDLARGRSTFMVEMVETAAILNQAGERALVILDEIGRGTATFDGLSIAWAAVEYLHEKNRCRAIFATHFHEMTSLAGKLARLHNVTMRVKEWENDVVFLHEVGKGAADRSYGVQVARLAGLPEAVVDRAKEVLHQLEEGEVSGKTNRLVDDLPLFSVAVKREAPKPAKSDALGAALSDINPDEMTPREALEALYRLKGLAGK</sequence>
<evidence type="ECO:0000256" key="4">
    <source>
        <dbReference type="ARBA" id="ARBA00022763"/>
    </source>
</evidence>
<dbReference type="GO" id="GO:0005829">
    <property type="term" value="C:cytosol"/>
    <property type="evidence" value="ECO:0007669"/>
    <property type="project" value="TreeGrafter"/>
</dbReference>
<dbReference type="GO" id="GO:0005524">
    <property type="term" value="F:ATP binding"/>
    <property type="evidence" value="ECO:0007669"/>
    <property type="project" value="UniProtKB-UniRule"/>
</dbReference>
<dbReference type="SUPFAM" id="SSF53150">
    <property type="entry name" value="DNA repair protein MutS, domain II"/>
    <property type="match status" value="1"/>
</dbReference>
<dbReference type="PANTHER" id="PTHR11361">
    <property type="entry name" value="DNA MISMATCH REPAIR PROTEIN MUTS FAMILY MEMBER"/>
    <property type="match status" value="1"/>
</dbReference>
<dbReference type="GO" id="GO:0140664">
    <property type="term" value="F:ATP-dependent DNA damage sensor activity"/>
    <property type="evidence" value="ECO:0007669"/>
    <property type="project" value="InterPro"/>
</dbReference>
<dbReference type="SMART" id="SM00533">
    <property type="entry name" value="MUTSd"/>
    <property type="match status" value="1"/>
</dbReference>
<dbReference type="GO" id="GO:0003684">
    <property type="term" value="F:damaged DNA binding"/>
    <property type="evidence" value="ECO:0007669"/>
    <property type="project" value="UniProtKB-UniRule"/>
</dbReference>
<keyword evidence="4 9" id="KW-0227">DNA damage</keyword>
<comment type="function">
    <text evidence="8 9">This protein is involved in the repair of mismatches in DNA. It is possible that it carries out the mismatch recognition step. This protein has a weak ATPase activity.</text>
</comment>
<evidence type="ECO:0000256" key="11">
    <source>
        <dbReference type="SAM" id="Coils"/>
    </source>
</evidence>
<name>A0A1G5YXZ7_9HYPH</name>
<dbReference type="AlphaFoldDB" id="A0A1G5YXZ7"/>
<feature type="binding site" evidence="9">
    <location>
        <begin position="690"/>
        <end position="697"/>
    </location>
    <ligand>
        <name>ATP</name>
        <dbReference type="ChEBI" id="CHEBI:30616"/>
    </ligand>
</feature>
<protein>
    <recommendedName>
        <fullName evidence="2 9">DNA mismatch repair protein MutS</fullName>
    </recommendedName>
</protein>
<dbReference type="GO" id="GO:0030983">
    <property type="term" value="F:mismatched DNA binding"/>
    <property type="evidence" value="ECO:0007669"/>
    <property type="project" value="InterPro"/>
</dbReference>
<keyword evidence="3 9" id="KW-0547">Nucleotide-binding</keyword>
<dbReference type="NCBIfam" id="TIGR01070">
    <property type="entry name" value="mutS1"/>
    <property type="match status" value="1"/>
</dbReference>
<evidence type="ECO:0000256" key="1">
    <source>
        <dbReference type="ARBA" id="ARBA00006271"/>
    </source>
</evidence>
<dbReference type="EMBL" id="FMXM01000012">
    <property type="protein sequence ID" value="SDA87005.1"/>
    <property type="molecule type" value="Genomic_DNA"/>
</dbReference>
<evidence type="ECO:0000256" key="12">
    <source>
        <dbReference type="SAM" id="MobiDB-lite"/>
    </source>
</evidence>
<feature type="compositionally biased region" description="Basic and acidic residues" evidence="12">
    <location>
        <begin position="304"/>
        <end position="319"/>
    </location>
</feature>
<feature type="coiled-coil region" evidence="11">
    <location>
        <begin position="566"/>
        <end position="593"/>
    </location>
</feature>
<accession>A0A1G5YXZ7</accession>
<dbReference type="GO" id="GO:0006298">
    <property type="term" value="P:mismatch repair"/>
    <property type="evidence" value="ECO:0007669"/>
    <property type="project" value="UniProtKB-UniRule"/>
</dbReference>
<dbReference type="Pfam" id="PF05192">
    <property type="entry name" value="MutS_III"/>
    <property type="match status" value="1"/>
</dbReference>
<evidence type="ECO:0000313" key="15">
    <source>
        <dbReference type="Proteomes" id="UP000198588"/>
    </source>
</evidence>
<proteinExistence type="inferred from homology"/>
<evidence type="ECO:0000256" key="3">
    <source>
        <dbReference type="ARBA" id="ARBA00022741"/>
    </source>
</evidence>
<dbReference type="HAMAP" id="MF_00096">
    <property type="entry name" value="MutS"/>
    <property type="match status" value="1"/>
</dbReference>
<dbReference type="SUPFAM" id="SSF48334">
    <property type="entry name" value="DNA repair protein MutS, domain III"/>
    <property type="match status" value="1"/>
</dbReference>
<dbReference type="Gene3D" id="6.10.140.430">
    <property type="match status" value="1"/>
</dbReference>
<dbReference type="InterPro" id="IPR005748">
    <property type="entry name" value="DNA_mismatch_repair_MutS"/>
</dbReference>
<feature type="domain" description="DNA mismatch repair proteins mutS family" evidence="13">
    <location>
        <begin position="764"/>
        <end position="780"/>
    </location>
</feature>
<comment type="similarity">
    <text evidence="1 9 10">Belongs to the DNA mismatch repair MutS family.</text>
</comment>
<evidence type="ECO:0000256" key="6">
    <source>
        <dbReference type="ARBA" id="ARBA00023125"/>
    </source>
</evidence>
<evidence type="ECO:0000256" key="2">
    <source>
        <dbReference type="ARBA" id="ARBA00021982"/>
    </source>
</evidence>
<dbReference type="Gene3D" id="3.40.1170.10">
    <property type="entry name" value="DNA repair protein MutS, domain I"/>
    <property type="match status" value="1"/>
</dbReference>
<dbReference type="SUPFAM" id="SSF52540">
    <property type="entry name" value="P-loop containing nucleoside triphosphate hydrolases"/>
    <property type="match status" value="1"/>
</dbReference>
<dbReference type="InterPro" id="IPR007861">
    <property type="entry name" value="DNA_mismatch_repair_MutS_clamp"/>
</dbReference>
<dbReference type="Gene3D" id="1.10.1420.10">
    <property type="match status" value="2"/>
</dbReference>
<keyword evidence="6 9" id="KW-0238">DNA-binding</keyword>
<evidence type="ECO:0000256" key="8">
    <source>
        <dbReference type="ARBA" id="ARBA00024647"/>
    </source>
</evidence>
<dbReference type="InterPro" id="IPR027417">
    <property type="entry name" value="P-loop_NTPase"/>
</dbReference>
<dbReference type="Pfam" id="PF00488">
    <property type="entry name" value="MutS_V"/>
    <property type="match status" value="1"/>
</dbReference>
<dbReference type="Gene3D" id="3.40.50.300">
    <property type="entry name" value="P-loop containing nucleotide triphosphate hydrolases"/>
    <property type="match status" value="1"/>
</dbReference>
<dbReference type="InterPro" id="IPR007696">
    <property type="entry name" value="DNA_mismatch_repair_MutS_core"/>
</dbReference>
<dbReference type="FunFam" id="3.40.1170.10:FF:000001">
    <property type="entry name" value="DNA mismatch repair protein MutS"/>
    <property type="match status" value="1"/>
</dbReference>
<dbReference type="InterPro" id="IPR045076">
    <property type="entry name" value="MutS"/>
</dbReference>
<reference evidence="14 15" key="1">
    <citation type="submission" date="2016-10" db="EMBL/GenBank/DDBJ databases">
        <authorList>
            <person name="de Groot N.N."/>
        </authorList>
    </citation>
    <scope>NUCLEOTIDE SEQUENCE [LARGE SCALE GENOMIC DNA]</scope>
    <source>
        <strain evidence="14 15">CGMCC 1.12097</strain>
    </source>
</reference>
<dbReference type="Proteomes" id="UP000198588">
    <property type="component" value="Unassembled WGS sequence"/>
</dbReference>
<dbReference type="InterPro" id="IPR036678">
    <property type="entry name" value="MutS_con_dom_sf"/>
</dbReference>
<evidence type="ECO:0000256" key="10">
    <source>
        <dbReference type="RuleBase" id="RU003756"/>
    </source>
</evidence>
<organism evidence="14 15">
    <name type="scientific">Mesorhizobium qingshengii</name>
    <dbReference type="NCBI Taxonomy" id="1165689"/>
    <lineage>
        <taxon>Bacteria</taxon>
        <taxon>Pseudomonadati</taxon>
        <taxon>Pseudomonadota</taxon>
        <taxon>Alphaproteobacteria</taxon>
        <taxon>Hyphomicrobiales</taxon>
        <taxon>Phyllobacteriaceae</taxon>
        <taxon>Mesorhizobium</taxon>
    </lineage>
</organism>
<dbReference type="Pfam" id="PF01624">
    <property type="entry name" value="MutS_I"/>
    <property type="match status" value="1"/>
</dbReference>
<dbReference type="InterPro" id="IPR007860">
    <property type="entry name" value="DNA_mmatch_repair_MutS_con_dom"/>
</dbReference>
<dbReference type="STRING" id="1165689.SAMN02927914_03824"/>
<keyword evidence="5 9" id="KW-0067">ATP-binding</keyword>
<evidence type="ECO:0000256" key="9">
    <source>
        <dbReference type="HAMAP-Rule" id="MF_00096"/>
    </source>
</evidence>
<dbReference type="InterPro" id="IPR016151">
    <property type="entry name" value="DNA_mismatch_repair_MutS_N"/>
</dbReference>
<dbReference type="CDD" id="cd03284">
    <property type="entry name" value="ABC_MutS1"/>
    <property type="match status" value="1"/>
</dbReference>
<gene>
    <name evidence="9" type="primary">mutS</name>
    <name evidence="14" type="ORF">SAMN02927914_03824</name>
</gene>
<dbReference type="Pfam" id="PF05190">
    <property type="entry name" value="MutS_IV"/>
    <property type="match status" value="1"/>
</dbReference>
<keyword evidence="7 9" id="KW-0234">DNA repair</keyword>